<protein>
    <submittedName>
        <fullName evidence="2">FAD-dependent oxidoreductase</fullName>
    </submittedName>
</protein>
<evidence type="ECO:0000313" key="2">
    <source>
        <dbReference type="EMBL" id="MFD2552256.1"/>
    </source>
</evidence>
<keyword evidence="3" id="KW-1185">Reference proteome</keyword>
<dbReference type="RefSeq" id="WP_376894191.1">
    <property type="nucleotide sequence ID" value="NZ_JBHULS010000004.1"/>
</dbReference>
<dbReference type="InterPro" id="IPR036188">
    <property type="entry name" value="FAD/NAD-bd_sf"/>
</dbReference>
<dbReference type="SUPFAM" id="SSF51905">
    <property type="entry name" value="FAD/NAD(P)-binding domain"/>
    <property type="match status" value="1"/>
</dbReference>
<comment type="caution">
    <text evidence="2">The sequence shown here is derived from an EMBL/GenBank/DDBJ whole genome shotgun (WGS) entry which is preliminary data.</text>
</comment>
<accession>A0ABW5KUK7</accession>
<dbReference type="Pfam" id="PF01593">
    <property type="entry name" value="Amino_oxidase"/>
    <property type="match status" value="1"/>
</dbReference>
<gene>
    <name evidence="2" type="ORF">ACFSQP_10550</name>
</gene>
<sequence length="418" mass="46275">MKKEAYNIHIIGAGISGLIAAHVLENQGYSPVILEASNAIGGRVKTDIVSNYQLDHGFQVLLTSYPAAQKYLDYNALNLQHFLPGATIFSKGQQKTIGDPLRNLSLLVPTLFSGIGNFSDKKRILKLNAQLKSTRIETIFNKPEKTTLNYLVDFGFSEGIISNFFKPFFAGIFLETELNTSSRMFEFVYKMFGSGYAAIPTAGIAAIPKQLEKNLNKTTIHLNTPVKKVEESQIILANGSVLESHFTIIATQPNSLTETNTHPETPWKSCHTFYYETKTRAIKKPLIGLIADQEAYINNIVYHTALKTASAGSGELLSVTVVKKHTLSEQALQNQVEKELVQYLGNRPFKFLKHYHIKQALPDLNNLKYSNKPNETQLTPHIFLAGDTMLNGSLNAAMLSGESAAKAVIEAISKQEHS</sequence>
<dbReference type="Proteomes" id="UP001597472">
    <property type="component" value="Unassembled WGS sequence"/>
</dbReference>
<dbReference type="EMBL" id="JBHULS010000004">
    <property type="protein sequence ID" value="MFD2552256.1"/>
    <property type="molecule type" value="Genomic_DNA"/>
</dbReference>
<dbReference type="InterPro" id="IPR002937">
    <property type="entry name" value="Amino_oxidase"/>
</dbReference>
<dbReference type="Gene3D" id="3.50.50.60">
    <property type="entry name" value="FAD/NAD(P)-binding domain"/>
    <property type="match status" value="1"/>
</dbReference>
<feature type="domain" description="Amine oxidase" evidence="1">
    <location>
        <begin position="15"/>
        <end position="409"/>
    </location>
</feature>
<organism evidence="2 3">
    <name type="scientific">Bizionia sediminis</name>
    <dbReference type="NCBI Taxonomy" id="1737064"/>
    <lineage>
        <taxon>Bacteria</taxon>
        <taxon>Pseudomonadati</taxon>
        <taxon>Bacteroidota</taxon>
        <taxon>Flavobacteriia</taxon>
        <taxon>Flavobacteriales</taxon>
        <taxon>Flavobacteriaceae</taxon>
        <taxon>Bizionia</taxon>
    </lineage>
</organism>
<evidence type="ECO:0000259" key="1">
    <source>
        <dbReference type="Pfam" id="PF01593"/>
    </source>
</evidence>
<reference evidence="3" key="1">
    <citation type="journal article" date="2019" name="Int. J. Syst. Evol. Microbiol.">
        <title>The Global Catalogue of Microorganisms (GCM) 10K type strain sequencing project: providing services to taxonomists for standard genome sequencing and annotation.</title>
        <authorList>
            <consortium name="The Broad Institute Genomics Platform"/>
            <consortium name="The Broad Institute Genome Sequencing Center for Infectious Disease"/>
            <person name="Wu L."/>
            <person name="Ma J."/>
        </authorList>
    </citation>
    <scope>NUCLEOTIDE SEQUENCE [LARGE SCALE GENOMIC DNA]</scope>
    <source>
        <strain evidence="3">KCTC 42587</strain>
    </source>
</reference>
<name>A0ABW5KUK7_9FLAO</name>
<proteinExistence type="predicted"/>
<evidence type="ECO:0000313" key="3">
    <source>
        <dbReference type="Proteomes" id="UP001597472"/>
    </source>
</evidence>
<dbReference type="PANTHER" id="PTHR42841">
    <property type="entry name" value="AMINE OXIDASE"/>
    <property type="match status" value="1"/>
</dbReference>